<evidence type="ECO:0000256" key="1">
    <source>
        <dbReference type="SAM" id="MobiDB-lite"/>
    </source>
</evidence>
<evidence type="ECO:0000313" key="2">
    <source>
        <dbReference type="EMBL" id="CAH2223554.1"/>
    </source>
</evidence>
<feature type="non-terminal residue" evidence="2">
    <location>
        <position position="1"/>
    </location>
</feature>
<feature type="non-terminal residue" evidence="2">
    <location>
        <position position="55"/>
    </location>
</feature>
<organism evidence="2 3">
    <name type="scientific">Pelobates cultripes</name>
    <name type="common">Western spadefoot toad</name>
    <dbReference type="NCBI Taxonomy" id="61616"/>
    <lineage>
        <taxon>Eukaryota</taxon>
        <taxon>Metazoa</taxon>
        <taxon>Chordata</taxon>
        <taxon>Craniata</taxon>
        <taxon>Vertebrata</taxon>
        <taxon>Euteleostomi</taxon>
        <taxon>Amphibia</taxon>
        <taxon>Batrachia</taxon>
        <taxon>Anura</taxon>
        <taxon>Pelobatoidea</taxon>
        <taxon>Pelobatidae</taxon>
        <taxon>Pelobates</taxon>
    </lineage>
</organism>
<accession>A0AAD1R566</accession>
<evidence type="ECO:0000313" key="3">
    <source>
        <dbReference type="Proteomes" id="UP001295444"/>
    </source>
</evidence>
<feature type="region of interest" description="Disordered" evidence="1">
    <location>
        <begin position="1"/>
        <end position="55"/>
    </location>
</feature>
<proteinExistence type="predicted"/>
<feature type="compositionally biased region" description="Basic and acidic residues" evidence="1">
    <location>
        <begin position="31"/>
        <end position="45"/>
    </location>
</feature>
<name>A0AAD1R566_PELCU</name>
<reference evidence="2" key="1">
    <citation type="submission" date="2022-03" db="EMBL/GenBank/DDBJ databases">
        <authorList>
            <person name="Alioto T."/>
            <person name="Alioto T."/>
            <person name="Gomez Garrido J."/>
        </authorList>
    </citation>
    <scope>NUCLEOTIDE SEQUENCE</scope>
</reference>
<dbReference type="EMBL" id="OW240912">
    <property type="protein sequence ID" value="CAH2223554.1"/>
    <property type="molecule type" value="Genomic_DNA"/>
</dbReference>
<sequence length="55" mass="5927">SALFVPNSDTAVASMPPRPPLPPPLHNLTWNDRRSSPPNDAHEPGAHTIITPPLQ</sequence>
<keyword evidence="3" id="KW-1185">Reference proteome</keyword>
<gene>
    <name evidence="2" type="ORF">PECUL_23A043068</name>
</gene>
<dbReference type="AlphaFoldDB" id="A0AAD1R566"/>
<feature type="compositionally biased region" description="Pro residues" evidence="1">
    <location>
        <begin position="16"/>
        <end position="25"/>
    </location>
</feature>
<protein>
    <submittedName>
        <fullName evidence="2">Uncharacterized protein</fullName>
    </submittedName>
</protein>
<dbReference type="Proteomes" id="UP001295444">
    <property type="component" value="Chromosome 01"/>
</dbReference>